<evidence type="ECO:0000256" key="1">
    <source>
        <dbReference type="ARBA" id="ARBA00022801"/>
    </source>
</evidence>
<dbReference type="InterPro" id="IPR036526">
    <property type="entry name" value="C-N_Hydrolase_sf"/>
</dbReference>
<dbReference type="InterPro" id="IPR003010">
    <property type="entry name" value="C-N_Hydrolase"/>
</dbReference>
<feature type="domain" description="CN hydrolase" evidence="2">
    <location>
        <begin position="3"/>
        <end position="260"/>
    </location>
</feature>
<dbReference type="PROSITE" id="PS50263">
    <property type="entry name" value="CN_HYDROLASE"/>
    <property type="match status" value="1"/>
</dbReference>
<dbReference type="AlphaFoldDB" id="A0A2K8N2R5"/>
<dbReference type="EMBL" id="CP024955">
    <property type="protein sequence ID" value="ATY83786.1"/>
    <property type="molecule type" value="Genomic_DNA"/>
</dbReference>
<sequence length="287" mass="31479">MKVRIAVVQDRYDVGAVEENLAKMERAVAEDLVAEFRVKREGRANGEEPAVSSPDSPRVYVFPELCVPGYEATPQEMGDLAEPRDGPSFRRVASMARRASAYVVYGYAERSEDGRMYNALQCVGPEGSSLGNYRKIHLAGAEGEVFTPGDGSVVFDTPMGRVGLMICWDLAFPELARTLALAGAEMIWAGSAWEKPYGGPFQRFAAARALDNTLFLAVSNQVGQPRSLDFCGDSAVYDPTGVSVTGLGEKPGLAAAWIDLADVDRHRSHFYTMLRERRPECYHEAVR</sequence>
<protein>
    <submittedName>
        <fullName evidence="3">Carbon-nitrogen hydrolase family protein</fullName>
    </submittedName>
</protein>
<reference evidence="4" key="1">
    <citation type="submission" date="2017-11" db="EMBL/GenBank/DDBJ databases">
        <title>Complete Genome Sequence of Kyrpidia sp. Strain EA-1, a thermophilic, hydrogen-oxidizing Bacterium, isolated from the Azores.</title>
        <authorList>
            <person name="Reiner J.E."/>
            <person name="Lapp C.J."/>
            <person name="Bunk B."/>
            <person name="Gescher J."/>
        </authorList>
    </citation>
    <scope>NUCLEOTIDE SEQUENCE [LARGE SCALE GENOMIC DNA]</scope>
    <source>
        <strain evidence="4">EA-1</strain>
    </source>
</reference>
<dbReference type="Pfam" id="PF00795">
    <property type="entry name" value="CN_hydrolase"/>
    <property type="match status" value="1"/>
</dbReference>
<evidence type="ECO:0000313" key="3">
    <source>
        <dbReference type="EMBL" id="ATY83786.1"/>
    </source>
</evidence>
<dbReference type="RefSeq" id="WP_100666625.1">
    <property type="nucleotide sequence ID" value="NZ_CP024955.1"/>
</dbReference>
<dbReference type="Gene3D" id="3.60.110.10">
    <property type="entry name" value="Carbon-nitrogen hydrolase"/>
    <property type="match status" value="1"/>
</dbReference>
<keyword evidence="1 3" id="KW-0378">Hydrolase</keyword>
<dbReference type="OrthoDB" id="9811121at2"/>
<organism evidence="3 4">
    <name type="scientific">Kyrpidia spormannii</name>
    <dbReference type="NCBI Taxonomy" id="2055160"/>
    <lineage>
        <taxon>Bacteria</taxon>
        <taxon>Bacillati</taxon>
        <taxon>Bacillota</taxon>
        <taxon>Bacilli</taxon>
        <taxon>Bacillales</taxon>
        <taxon>Alicyclobacillaceae</taxon>
        <taxon>Kyrpidia</taxon>
    </lineage>
</organism>
<dbReference type="GO" id="GO:0016811">
    <property type="term" value="F:hydrolase activity, acting on carbon-nitrogen (but not peptide) bonds, in linear amides"/>
    <property type="evidence" value="ECO:0007669"/>
    <property type="project" value="TreeGrafter"/>
</dbReference>
<dbReference type="PANTHER" id="PTHR43674">
    <property type="entry name" value="NITRILASE C965.09-RELATED"/>
    <property type="match status" value="1"/>
</dbReference>
<name>A0A2K8N2R5_9BACL</name>
<keyword evidence="4" id="KW-1185">Reference proteome</keyword>
<dbReference type="PANTHER" id="PTHR43674:SF2">
    <property type="entry name" value="BETA-UREIDOPROPIONASE"/>
    <property type="match status" value="1"/>
</dbReference>
<dbReference type="CDD" id="cd07197">
    <property type="entry name" value="nitrilase"/>
    <property type="match status" value="1"/>
</dbReference>
<accession>A0A2K8N2R5</accession>
<evidence type="ECO:0000313" key="4">
    <source>
        <dbReference type="Proteomes" id="UP000231932"/>
    </source>
</evidence>
<evidence type="ECO:0000259" key="2">
    <source>
        <dbReference type="PROSITE" id="PS50263"/>
    </source>
</evidence>
<dbReference type="InterPro" id="IPR050345">
    <property type="entry name" value="Aliph_Amidase/BUP"/>
</dbReference>
<dbReference type="KEGG" id="kyr:CVV65_01315"/>
<dbReference type="Proteomes" id="UP000231932">
    <property type="component" value="Chromosome"/>
</dbReference>
<gene>
    <name evidence="3" type="ORF">CVV65_01315</name>
</gene>
<dbReference type="SUPFAM" id="SSF56317">
    <property type="entry name" value="Carbon-nitrogen hydrolase"/>
    <property type="match status" value="1"/>
</dbReference>
<proteinExistence type="predicted"/>